<dbReference type="AlphaFoldDB" id="A0A9P5SN21"/>
<dbReference type="Proteomes" id="UP000696485">
    <property type="component" value="Unassembled WGS sequence"/>
</dbReference>
<dbReference type="EMBL" id="JAAAUY010000383">
    <property type="protein sequence ID" value="KAF9330615.1"/>
    <property type="molecule type" value="Genomic_DNA"/>
</dbReference>
<feature type="compositionally biased region" description="Polar residues" evidence="2">
    <location>
        <begin position="111"/>
        <end position="120"/>
    </location>
</feature>
<evidence type="ECO:0000256" key="1">
    <source>
        <dbReference type="ARBA" id="ARBA00022884"/>
    </source>
</evidence>
<organism evidence="3 4">
    <name type="scientific">Podila minutissima</name>
    <dbReference type="NCBI Taxonomy" id="64525"/>
    <lineage>
        <taxon>Eukaryota</taxon>
        <taxon>Fungi</taxon>
        <taxon>Fungi incertae sedis</taxon>
        <taxon>Mucoromycota</taxon>
        <taxon>Mortierellomycotina</taxon>
        <taxon>Mortierellomycetes</taxon>
        <taxon>Mortierellales</taxon>
        <taxon>Mortierellaceae</taxon>
        <taxon>Podila</taxon>
    </lineage>
</organism>
<reference evidence="3" key="1">
    <citation type="journal article" date="2020" name="Fungal Divers.">
        <title>Resolving the Mortierellaceae phylogeny through synthesis of multi-gene phylogenetics and phylogenomics.</title>
        <authorList>
            <person name="Vandepol N."/>
            <person name="Liber J."/>
            <person name="Desiro A."/>
            <person name="Na H."/>
            <person name="Kennedy M."/>
            <person name="Barry K."/>
            <person name="Grigoriev I.V."/>
            <person name="Miller A.N."/>
            <person name="O'Donnell K."/>
            <person name="Stajich J.E."/>
            <person name="Bonito G."/>
        </authorList>
    </citation>
    <scope>NUCLEOTIDE SEQUENCE</scope>
    <source>
        <strain evidence="3">NVP1</strain>
    </source>
</reference>
<sequence length="356" mass="38995">MDTVPLASLAQAPEAGPKYAYPPATKPIVNNIATKLLEDPRFYINVLHLMNKMDLPPPFTVKSLASEQTTMVTASMKTINLPSGPNVAPIARPIVEATVMMLVGSDHRGRQPSQGFSQQGQKRKQTDDLLASDESEVESEPDEEQERKALVAKMMQEGILSPDAKCRAHVGVLKDPPLKPEADDAAQRALDLEDTKEMARMSGNASPADDSRETTMDVGQETAHPKANALHVSSKLPRPSKDSETIATSGEKEESPELSKNLDALMATKASQDVEAVSDQAQKEVSENIHILNLDFKKTSRIDLVNIFAHYFEPNEAILEPNIFKYFTKGKLRNQAFIRMPSTDKATLAIGQIHGC</sequence>
<dbReference type="GO" id="GO:0005689">
    <property type="term" value="C:U12-type spliceosomal complex"/>
    <property type="evidence" value="ECO:0007669"/>
    <property type="project" value="TreeGrafter"/>
</dbReference>
<dbReference type="PANTHER" id="PTHR16105">
    <property type="entry name" value="RNA-BINDING REGION-CONTAINING PROTEIN 3"/>
    <property type="match status" value="1"/>
</dbReference>
<protein>
    <submittedName>
        <fullName evidence="3">Uncharacterized protein</fullName>
    </submittedName>
</protein>
<dbReference type="PANTHER" id="PTHR16105:SF0">
    <property type="entry name" value="RNA-BINDING REGION-CONTAINING PROTEIN 3"/>
    <property type="match status" value="1"/>
</dbReference>
<feature type="region of interest" description="Disordered" evidence="2">
    <location>
        <begin position="106"/>
        <end position="147"/>
    </location>
</feature>
<name>A0A9P5SN21_9FUNG</name>
<keyword evidence="4" id="KW-1185">Reference proteome</keyword>
<dbReference type="InterPro" id="IPR012677">
    <property type="entry name" value="Nucleotide-bd_a/b_plait_sf"/>
</dbReference>
<dbReference type="InterPro" id="IPR045164">
    <property type="entry name" value="RBM41/RNPC3"/>
</dbReference>
<evidence type="ECO:0000313" key="3">
    <source>
        <dbReference type="EMBL" id="KAF9330615.1"/>
    </source>
</evidence>
<proteinExistence type="predicted"/>
<dbReference type="Gene3D" id="3.30.70.330">
    <property type="match status" value="1"/>
</dbReference>
<accession>A0A9P5SN21</accession>
<dbReference type="GO" id="GO:0030626">
    <property type="term" value="F:U12 snRNA binding"/>
    <property type="evidence" value="ECO:0007669"/>
    <property type="project" value="TreeGrafter"/>
</dbReference>
<dbReference type="GO" id="GO:0097157">
    <property type="term" value="F:pre-mRNA intronic binding"/>
    <property type="evidence" value="ECO:0007669"/>
    <property type="project" value="TreeGrafter"/>
</dbReference>
<feature type="compositionally biased region" description="Acidic residues" evidence="2">
    <location>
        <begin position="130"/>
        <end position="144"/>
    </location>
</feature>
<evidence type="ECO:0000256" key="2">
    <source>
        <dbReference type="SAM" id="MobiDB-lite"/>
    </source>
</evidence>
<dbReference type="GO" id="GO:0000398">
    <property type="term" value="P:mRNA splicing, via spliceosome"/>
    <property type="evidence" value="ECO:0007669"/>
    <property type="project" value="TreeGrafter"/>
</dbReference>
<feature type="region of interest" description="Disordered" evidence="2">
    <location>
        <begin position="193"/>
        <end position="258"/>
    </location>
</feature>
<gene>
    <name evidence="3" type="ORF">BG006_006432</name>
</gene>
<dbReference type="InterPro" id="IPR035979">
    <property type="entry name" value="RBD_domain_sf"/>
</dbReference>
<feature type="non-terminal residue" evidence="3">
    <location>
        <position position="356"/>
    </location>
</feature>
<comment type="caution">
    <text evidence="3">The sequence shown here is derived from an EMBL/GenBank/DDBJ whole genome shotgun (WGS) entry which is preliminary data.</text>
</comment>
<evidence type="ECO:0000313" key="4">
    <source>
        <dbReference type="Proteomes" id="UP000696485"/>
    </source>
</evidence>
<dbReference type="SUPFAM" id="SSF54928">
    <property type="entry name" value="RNA-binding domain, RBD"/>
    <property type="match status" value="1"/>
</dbReference>
<keyword evidence="1" id="KW-0694">RNA-binding</keyword>
<feature type="compositionally biased region" description="Basic and acidic residues" evidence="2">
    <location>
        <begin position="239"/>
        <end position="257"/>
    </location>
</feature>